<evidence type="ECO:0008006" key="3">
    <source>
        <dbReference type="Google" id="ProtNLM"/>
    </source>
</evidence>
<dbReference type="EMBL" id="CAXAMN010027916">
    <property type="protein sequence ID" value="CAK9113790.1"/>
    <property type="molecule type" value="Genomic_DNA"/>
</dbReference>
<name>A0ABP0SNL7_9DINO</name>
<proteinExistence type="predicted"/>
<dbReference type="Proteomes" id="UP001642484">
    <property type="component" value="Unassembled WGS sequence"/>
</dbReference>
<keyword evidence="2" id="KW-1185">Reference proteome</keyword>
<evidence type="ECO:0000313" key="2">
    <source>
        <dbReference type="Proteomes" id="UP001642484"/>
    </source>
</evidence>
<protein>
    <recommendedName>
        <fullName evidence="3">PARP-type domain-containing protein</fullName>
    </recommendedName>
</protein>
<sequence length="241" mass="27685">MNDESAGMCVEAIASRGHCYYFCLILFVNGRTREEFESLEETAWWMHERCMEQSDLCAYFGGEKELAEARAAADAVDVQSSAAEAIDPMAEKERIKKMPVKELKAYLDRHNTSHADLFEKAELLARALEVASQWPAWMNTGDNCRLCGKQQQEKGGVFCRRRRSDGRTAGCNEGVCWRCMKRAPKDSFGKVRCTKEEFADLGEDAWWMHQHCFEDGDWKDYFGESEPEDEKWHRTGEATSF</sequence>
<gene>
    <name evidence="1" type="ORF">CCMP2556_LOCUS52638</name>
</gene>
<evidence type="ECO:0000313" key="1">
    <source>
        <dbReference type="EMBL" id="CAK9113790.1"/>
    </source>
</evidence>
<organism evidence="1 2">
    <name type="scientific">Durusdinium trenchii</name>
    <dbReference type="NCBI Taxonomy" id="1381693"/>
    <lineage>
        <taxon>Eukaryota</taxon>
        <taxon>Sar</taxon>
        <taxon>Alveolata</taxon>
        <taxon>Dinophyceae</taxon>
        <taxon>Suessiales</taxon>
        <taxon>Symbiodiniaceae</taxon>
        <taxon>Durusdinium</taxon>
    </lineage>
</organism>
<reference evidence="1 2" key="1">
    <citation type="submission" date="2024-02" db="EMBL/GenBank/DDBJ databases">
        <authorList>
            <person name="Chen Y."/>
            <person name="Shah S."/>
            <person name="Dougan E. K."/>
            <person name="Thang M."/>
            <person name="Chan C."/>
        </authorList>
    </citation>
    <scope>NUCLEOTIDE SEQUENCE [LARGE SCALE GENOMIC DNA]</scope>
</reference>
<accession>A0ABP0SNL7</accession>
<comment type="caution">
    <text evidence="1">The sequence shown here is derived from an EMBL/GenBank/DDBJ whole genome shotgun (WGS) entry which is preliminary data.</text>
</comment>